<dbReference type="OrthoDB" id="9806179at2"/>
<accession>A0A0G2Z928</accession>
<dbReference type="NCBIfam" id="TIGR02187">
    <property type="entry name" value="PDO_seleno_TRX"/>
    <property type="match status" value="1"/>
</dbReference>
<dbReference type="KEGG" id="kpf:IX53_09985"/>
<dbReference type="EMBL" id="CP011232">
    <property type="protein sequence ID" value="AKI98105.1"/>
    <property type="molecule type" value="Genomic_DNA"/>
</dbReference>
<dbReference type="PANTHER" id="PTHR37170:SF1">
    <property type="entry name" value="GLUTAREDOXIN-LIKE PROTEIN"/>
    <property type="match status" value="1"/>
</dbReference>
<dbReference type="PANTHER" id="PTHR37170">
    <property type="entry name" value="GLUTAREDOXIN-RELATED"/>
    <property type="match status" value="1"/>
</dbReference>
<dbReference type="InterPro" id="IPR011903">
    <property type="entry name" value="TON_0319-like"/>
</dbReference>
<proteinExistence type="predicted"/>
<gene>
    <name evidence="2" type="ORF">IX53_09985</name>
</gene>
<sequence>MAEKLLNDEIRTQVKEILSEMQGKVKILFFNSESNCDYCSTVEALISELVEITDMINYEKHELNSEEAEKYDVKMAPALVLLTPDGEDKGVRFYGIPSGHEFGTLLQDIVSFSKGATPELSPESIEKLSGIDKPVEIKVFVTPTCPYCPKAVLTAHNIAMANSNVSASMIEANEFPELSMEYGVSSVPHIVINDKVTFIGAYPEPQYVEEVLKAL</sequence>
<protein>
    <submittedName>
        <fullName evidence="2">Glutaredoxin</fullName>
    </submittedName>
</protein>
<dbReference type="SUPFAM" id="SSF52833">
    <property type="entry name" value="Thioredoxin-like"/>
    <property type="match status" value="2"/>
</dbReference>
<dbReference type="InterPro" id="IPR036249">
    <property type="entry name" value="Thioredoxin-like_sf"/>
</dbReference>
<dbReference type="CDD" id="cd02973">
    <property type="entry name" value="TRX_GRX_like"/>
    <property type="match status" value="1"/>
</dbReference>
<evidence type="ECO:0000313" key="2">
    <source>
        <dbReference type="EMBL" id="AKI98105.1"/>
    </source>
</evidence>
<reference evidence="2 3" key="1">
    <citation type="submission" date="2015-04" db="EMBL/GenBank/DDBJ databases">
        <title>Complete Genome Sequence of Kosmotoga pacifica SLHLJ1.</title>
        <authorList>
            <person name="Jiang L.J."/>
            <person name="Shao Z.Z."/>
            <person name="Jebbar M."/>
        </authorList>
    </citation>
    <scope>NUCLEOTIDE SEQUENCE [LARGE SCALE GENOMIC DNA]</scope>
    <source>
        <strain evidence="2 3">SLHLJ1</strain>
    </source>
</reference>
<name>A0A0G2Z928_9BACT</name>
<dbReference type="RefSeq" id="WP_047755240.1">
    <property type="nucleotide sequence ID" value="NZ_CAJUHA010000010.1"/>
</dbReference>
<dbReference type="Pfam" id="PF13192">
    <property type="entry name" value="Thioredoxin_3"/>
    <property type="match status" value="1"/>
</dbReference>
<dbReference type="Proteomes" id="UP000035159">
    <property type="component" value="Chromosome"/>
</dbReference>
<feature type="domain" description="Thioredoxin-like fold" evidence="1">
    <location>
        <begin position="136"/>
        <end position="213"/>
    </location>
</feature>
<evidence type="ECO:0000313" key="3">
    <source>
        <dbReference type="Proteomes" id="UP000035159"/>
    </source>
</evidence>
<dbReference type="InterPro" id="IPR012336">
    <property type="entry name" value="Thioredoxin-like_fold"/>
</dbReference>
<dbReference type="STRING" id="1330330.IX53_09985"/>
<dbReference type="Gene3D" id="3.40.30.80">
    <property type="match status" value="1"/>
</dbReference>
<organism evidence="2 3">
    <name type="scientific">Kosmotoga pacifica</name>
    <dbReference type="NCBI Taxonomy" id="1330330"/>
    <lineage>
        <taxon>Bacteria</taxon>
        <taxon>Thermotogati</taxon>
        <taxon>Thermotogota</taxon>
        <taxon>Thermotogae</taxon>
        <taxon>Kosmotogales</taxon>
        <taxon>Kosmotogaceae</taxon>
        <taxon>Kosmotoga</taxon>
    </lineage>
</organism>
<evidence type="ECO:0000259" key="1">
    <source>
        <dbReference type="Pfam" id="PF13192"/>
    </source>
</evidence>
<dbReference type="AlphaFoldDB" id="A0A0G2Z928"/>
<dbReference type="PATRIC" id="fig|1330330.3.peg.2036"/>
<dbReference type="PROSITE" id="PS51354">
    <property type="entry name" value="GLUTAREDOXIN_2"/>
    <property type="match status" value="1"/>
</dbReference>
<keyword evidence="3" id="KW-1185">Reference proteome</keyword>